<feature type="transmembrane region" description="Helical" evidence="11">
    <location>
        <begin position="38"/>
        <end position="61"/>
    </location>
</feature>
<comment type="cofactor">
    <cofactor evidence="10">
        <name>Zn(2+)</name>
        <dbReference type="ChEBI" id="CHEBI:29105"/>
    </cofactor>
    <text evidence="10">Binds 1 zinc ion per subunit.</text>
</comment>
<sequence length="1061" mass="111500">MIQTIDYFAIAPPLIVALLAGLVLLLDAFLPHTAKVRTALGLVSLAGLLAALAFVVAQAAAGTTLQTFCVPADLVSSGGAAPCSFVVDHFTLVFSGLALVAGVVVVLLSMTQLAEGGIPVGEWYFLLLCTLVGATSLPASRDLIMLVVALELVSLPVFALTALKRYDGRASEAAVKLFLVSVVSTAIMLFGVSLLYGMTGAVHLTRLGQILGGLSPAPSGVPLNELPAVVTVGVVLVVAGFAFKIAAVPFHAWAADVYQGAPIPVAALLSVISKAAGFAGLILVLMSALPSQAPTWSPIIAIISALTMTVGNLLAMRQRSAVRLLAWSSVAQSGYILAPLAVISEAGQRGLAVSASVAYLVFYAAMNLGAFAVVMLVSRSGTRNELDDYRGMASRSPVAALALAFSLICLAGLPPGLAGLFAKVVVFREIVNGGLGWLAIVMAVNTVIGLYYYVVWTARLFAPVPSEAPRAPGVGRRPATAGWMAVGVTLVVAILFSAAPPTGPRHDHLVTRALPSPDMPGSEFGGSNLWTRHVPSSDPSASGFRATVSRVGLQLQRVGGAGSQGFGLTGFSGWGPGALGAWARVVPLQWTGGFGPTESQAWVPAHRLLGRLESRASAAAHRLLGRLESRASAPAHRELGAHVALKFLRTGCSGPPCLRAQRWSRTSGCWFGWGSGACGRGFRWRSHGGPGSGAICMGPVSGPVRGVPVGRSRGLATAFRSGFRLGVGRVSFEVGGSSFSASVPESEQEGWRRRWMWERVAGGWTLVQVSPRHGRRDPLRHNGMRTALLLGLLSALIITLGAWLGGGTGVQIALLLALAGNGVAYFFSDRIALSAMRARPVSEVEQPTLYRIVRELSTEARQPMPRLYISPTIQPNAFATGRNPRRAVVCVTYGLTQLLDERELRGVVGHELSHVYNRDILISSIAGALATMITWLSYVAVFFGGSDDDEGPGFLGALLMMVLGPVAAGMVQMAISRSREFQADEAAARLTGDPLALASALRKIEMGVRRLPLPENSRLTSASHMMIANPFSGSGLGRMFSTHPPTAERVARLERMAGYRR</sequence>
<feature type="binding site" evidence="10">
    <location>
        <position position="980"/>
    </location>
    <ligand>
        <name>Zn(2+)</name>
        <dbReference type="ChEBI" id="CHEBI:29105"/>
        <note>catalytic</note>
    </ligand>
</feature>
<keyword evidence="9 11" id="KW-0472">Membrane</keyword>
<comment type="caution">
    <text evidence="11">Lacks conserved residue(s) required for the propagation of feature annotation.</text>
</comment>
<evidence type="ECO:0000256" key="8">
    <source>
        <dbReference type="ARBA" id="ARBA00023049"/>
    </source>
</evidence>
<dbReference type="InterPro" id="IPR022919">
    <property type="entry name" value="Pept_M48_protease_HtpX"/>
</dbReference>
<feature type="transmembrane region" description="Helical" evidence="11">
    <location>
        <begin position="228"/>
        <end position="253"/>
    </location>
</feature>
<dbReference type="GO" id="GO:0008270">
    <property type="term" value="F:zinc ion binding"/>
    <property type="evidence" value="ECO:0007669"/>
    <property type="project" value="UniProtKB-UniRule"/>
</dbReference>
<feature type="transmembrane region" description="Helical" evidence="11">
    <location>
        <begin position="6"/>
        <end position="26"/>
    </location>
</feature>
<dbReference type="InterPro" id="IPR001750">
    <property type="entry name" value="ND/Mrp_TM"/>
</dbReference>
<protein>
    <recommendedName>
        <fullName evidence="10 11">Multifunctional fusion protein</fullName>
    </recommendedName>
    <domain>
        <recommendedName>
            <fullName evidence="11">NADH-quinone oxidoreductase subunit N</fullName>
            <ecNumber evidence="11">7.1.1.-</ecNumber>
        </recommendedName>
        <alternativeName>
            <fullName evidence="11">NADH dehydrogenase I subunit N</fullName>
        </alternativeName>
        <alternativeName>
            <fullName evidence="11">NDH-1 subunit N</fullName>
        </alternativeName>
    </domain>
    <domain>
        <recommendedName>
            <fullName evidence="10">Protease HtpX homolog</fullName>
            <ecNumber evidence="10">3.4.24.-</ecNumber>
        </recommendedName>
    </domain>
</protein>
<dbReference type="Proteomes" id="UP000579945">
    <property type="component" value="Unassembled WGS sequence"/>
</dbReference>
<comment type="similarity">
    <text evidence="10">Belongs to the peptidase M48B family.</text>
</comment>
<dbReference type="InterPro" id="IPR001915">
    <property type="entry name" value="Peptidase_M48"/>
</dbReference>
<keyword evidence="11" id="KW-1003">Cell membrane</keyword>
<dbReference type="GO" id="GO:0048038">
    <property type="term" value="F:quinone binding"/>
    <property type="evidence" value="ECO:0007669"/>
    <property type="project" value="UniProtKB-KW"/>
</dbReference>
<feature type="transmembrane region" description="Helical" evidence="11">
    <location>
        <begin position="357"/>
        <end position="378"/>
    </location>
</feature>
<evidence type="ECO:0000256" key="11">
    <source>
        <dbReference type="HAMAP-Rule" id="MF_00445"/>
    </source>
</evidence>
<evidence type="ECO:0000256" key="2">
    <source>
        <dbReference type="ARBA" id="ARBA00022670"/>
    </source>
</evidence>
<accession>A0A7W5V6U6</accession>
<dbReference type="HAMAP" id="MF_00188">
    <property type="entry name" value="Pept_M48_protease_HtpX"/>
    <property type="match status" value="1"/>
</dbReference>
<keyword evidence="4 10" id="KW-0479">Metal-binding</keyword>
<feature type="transmembrane region" description="Helical" evidence="11">
    <location>
        <begin position="265"/>
        <end position="289"/>
    </location>
</feature>
<name>A0A7W5V6U6_9ACTN</name>
<dbReference type="AlphaFoldDB" id="A0A7W5V6U6"/>
<keyword evidence="6 10" id="KW-0862">Zinc</keyword>
<comment type="caution">
    <text evidence="15">The sequence shown here is derived from an EMBL/GenBank/DDBJ whole genome shotgun (WGS) entry which is preliminary data.</text>
</comment>
<feature type="transmembrane region" description="Helical" evidence="11">
    <location>
        <begin position="175"/>
        <end position="196"/>
    </location>
</feature>
<evidence type="ECO:0000256" key="3">
    <source>
        <dbReference type="ARBA" id="ARBA00022692"/>
    </source>
</evidence>
<feature type="binding site" evidence="10">
    <location>
        <position position="910"/>
    </location>
    <ligand>
        <name>Zn(2+)</name>
        <dbReference type="ChEBI" id="CHEBI:29105"/>
        <note>catalytic</note>
    </ligand>
</feature>
<comment type="subunit">
    <text evidence="11">NDH-1 is composed of 14 different subunits. Subunits NuoA, H, J, K, L, M, N constitute the membrane sector of the complex.</text>
</comment>
<evidence type="ECO:0000259" key="13">
    <source>
        <dbReference type="Pfam" id="PF00361"/>
    </source>
</evidence>
<dbReference type="CDD" id="cd07336">
    <property type="entry name" value="M48B_HtpX_like"/>
    <property type="match status" value="1"/>
</dbReference>
<evidence type="ECO:0000313" key="15">
    <source>
        <dbReference type="EMBL" id="MBB3729056.1"/>
    </source>
</evidence>
<dbReference type="GO" id="GO:0006508">
    <property type="term" value="P:proteolysis"/>
    <property type="evidence" value="ECO:0007669"/>
    <property type="project" value="UniProtKB-KW"/>
</dbReference>
<feature type="active site" evidence="10">
    <location>
        <position position="911"/>
    </location>
</feature>
<feature type="transmembrane region" description="Helical" evidence="11">
    <location>
        <begin position="953"/>
        <end position="971"/>
    </location>
</feature>
<dbReference type="PANTHER" id="PTHR22773">
    <property type="entry name" value="NADH DEHYDROGENASE"/>
    <property type="match status" value="1"/>
</dbReference>
<dbReference type="Gene3D" id="3.30.2010.10">
    <property type="entry name" value="Metalloproteases ('zincins'), catalytic domain"/>
    <property type="match status" value="1"/>
</dbReference>
<evidence type="ECO:0000256" key="6">
    <source>
        <dbReference type="ARBA" id="ARBA00022833"/>
    </source>
</evidence>
<feature type="binding site" evidence="10">
    <location>
        <position position="914"/>
    </location>
    <ligand>
        <name>Zn(2+)</name>
        <dbReference type="ChEBI" id="CHEBI:29105"/>
        <note>catalytic</note>
    </ligand>
</feature>
<feature type="transmembrane region" description="Helical" evidence="11">
    <location>
        <begin position="90"/>
        <end position="108"/>
    </location>
</feature>
<feature type="transmembrane region" description="Helical" evidence="11">
    <location>
        <begin position="920"/>
        <end position="941"/>
    </location>
</feature>
<dbReference type="GO" id="GO:0012505">
    <property type="term" value="C:endomembrane system"/>
    <property type="evidence" value="ECO:0007669"/>
    <property type="project" value="UniProtKB-SubCell"/>
</dbReference>
<evidence type="ECO:0000256" key="9">
    <source>
        <dbReference type="ARBA" id="ARBA00023136"/>
    </source>
</evidence>
<keyword evidence="11" id="KW-0874">Quinone</keyword>
<dbReference type="EC" id="3.4.24.-" evidence="10"/>
<evidence type="ECO:0000256" key="5">
    <source>
        <dbReference type="ARBA" id="ARBA00022801"/>
    </source>
</evidence>
<feature type="transmembrane region" description="Helical" evidence="11">
    <location>
        <begin position="481"/>
        <end position="499"/>
    </location>
</feature>
<feature type="transmembrane region" description="Helical" evidence="11">
    <location>
        <begin position="398"/>
        <end position="422"/>
    </location>
</feature>
<feature type="transmembrane region" description="Helical" evidence="11">
    <location>
        <begin position="786"/>
        <end position="804"/>
    </location>
</feature>
<dbReference type="NCBIfam" id="NF002839">
    <property type="entry name" value="PRK03072.1"/>
    <property type="match status" value="1"/>
</dbReference>
<dbReference type="GO" id="GO:0008137">
    <property type="term" value="F:NADH dehydrogenase (ubiquinone) activity"/>
    <property type="evidence" value="ECO:0007669"/>
    <property type="project" value="InterPro"/>
</dbReference>
<feature type="transmembrane region" description="Helical" evidence="11">
    <location>
        <begin position="295"/>
        <end position="315"/>
    </location>
</feature>
<gene>
    <name evidence="10" type="primary">htpX</name>
    <name evidence="11" type="synonym">nuoN</name>
    <name evidence="15" type="ORF">FHR33_004916</name>
</gene>
<dbReference type="GO" id="GO:0005886">
    <property type="term" value="C:plasma membrane"/>
    <property type="evidence" value="ECO:0007669"/>
    <property type="project" value="UniProtKB-SubCell"/>
</dbReference>
<feature type="transmembrane region" description="Helical" evidence="11">
    <location>
        <begin position="120"/>
        <end position="137"/>
    </location>
</feature>
<dbReference type="Pfam" id="PF01435">
    <property type="entry name" value="Peptidase_M48"/>
    <property type="match status" value="1"/>
</dbReference>
<dbReference type="EMBL" id="JACIBV010000001">
    <property type="protein sequence ID" value="MBB3729056.1"/>
    <property type="molecule type" value="Genomic_DNA"/>
</dbReference>
<evidence type="ECO:0000259" key="14">
    <source>
        <dbReference type="Pfam" id="PF01435"/>
    </source>
</evidence>
<reference evidence="15 16" key="1">
    <citation type="submission" date="2020-08" db="EMBL/GenBank/DDBJ databases">
        <title>Sequencing the genomes of 1000 actinobacteria strains.</title>
        <authorList>
            <person name="Klenk H.-P."/>
        </authorList>
    </citation>
    <scope>NUCLEOTIDE SEQUENCE [LARGE SCALE GENOMIC DNA]</scope>
    <source>
        <strain evidence="15 16">DSM 44320</strain>
    </source>
</reference>
<feature type="domain" description="NADH:quinone oxidoreductase/Mrp antiporter transmembrane" evidence="13">
    <location>
        <begin position="140"/>
        <end position="448"/>
    </location>
</feature>
<evidence type="ECO:0000256" key="12">
    <source>
        <dbReference type="RuleBase" id="RU000320"/>
    </source>
</evidence>
<keyword evidence="11" id="KW-0520">NAD</keyword>
<keyword evidence="7 11" id="KW-1133">Transmembrane helix</keyword>
<feature type="transmembrane region" description="Helical" evidence="11">
    <location>
        <begin position="143"/>
        <end position="163"/>
    </location>
</feature>
<feature type="transmembrane region" description="Helical" evidence="11">
    <location>
        <begin position="810"/>
        <end position="827"/>
    </location>
</feature>
<feature type="domain" description="Peptidase M48" evidence="14">
    <location>
        <begin position="845"/>
        <end position="1056"/>
    </location>
</feature>
<evidence type="ECO:0000256" key="4">
    <source>
        <dbReference type="ARBA" id="ARBA00022723"/>
    </source>
</evidence>
<keyword evidence="16" id="KW-1185">Reference proteome</keyword>
<keyword evidence="11" id="KW-0813">Transport</keyword>
<proteinExistence type="inferred from homology"/>
<dbReference type="GO" id="GO:0050136">
    <property type="term" value="F:NADH dehydrogenase (quinone) (non-electrogenic) activity"/>
    <property type="evidence" value="ECO:0007669"/>
    <property type="project" value="UniProtKB-UniRule"/>
</dbReference>
<organism evidence="15 16">
    <name type="scientific">Nonomuraea dietziae</name>
    <dbReference type="NCBI Taxonomy" id="65515"/>
    <lineage>
        <taxon>Bacteria</taxon>
        <taxon>Bacillati</taxon>
        <taxon>Actinomycetota</taxon>
        <taxon>Actinomycetes</taxon>
        <taxon>Streptosporangiales</taxon>
        <taxon>Streptosporangiaceae</taxon>
        <taxon>Nonomuraea</taxon>
    </lineage>
</organism>
<keyword evidence="2 10" id="KW-0645">Protease</keyword>
<keyword evidence="8 10" id="KW-0482">Metalloprotease</keyword>
<evidence type="ECO:0000256" key="1">
    <source>
        <dbReference type="ARBA" id="ARBA00004127"/>
    </source>
</evidence>
<evidence type="ECO:0000256" key="10">
    <source>
        <dbReference type="HAMAP-Rule" id="MF_00188"/>
    </source>
</evidence>
<dbReference type="InterPro" id="IPR010096">
    <property type="entry name" value="NADH-Q_OxRdtase_suN/2"/>
</dbReference>
<feature type="transmembrane region" description="Helical" evidence="11">
    <location>
        <begin position="434"/>
        <end position="454"/>
    </location>
</feature>
<comment type="function">
    <text evidence="11">NDH-1 shuttles electrons from NADH, via FMN and iron-sulfur (Fe-S) centers, to quinones in the respiratory chain. The immediate electron acceptor for the enzyme in this species is believed to be a menaquinone. Couples the redox reaction to proton translocation (for every two electrons transferred, four hydrogen ions are translocated across the cytoplasmic membrane), and thus conserves the redox energy in a proton gradient.</text>
</comment>
<evidence type="ECO:0000313" key="16">
    <source>
        <dbReference type="Proteomes" id="UP000579945"/>
    </source>
</evidence>
<dbReference type="HAMAP" id="MF_00445">
    <property type="entry name" value="NDH1_NuoN_1"/>
    <property type="match status" value="1"/>
</dbReference>
<keyword evidence="3 11" id="KW-0812">Transmembrane</keyword>
<dbReference type="GO" id="GO:0004222">
    <property type="term" value="F:metalloendopeptidase activity"/>
    <property type="evidence" value="ECO:0007669"/>
    <property type="project" value="UniProtKB-UniRule"/>
</dbReference>
<keyword evidence="11" id="KW-1278">Translocase</keyword>
<comment type="catalytic activity">
    <reaction evidence="11">
        <text>a quinone + NADH + 5 H(+)(in) = a quinol + NAD(+) + 4 H(+)(out)</text>
        <dbReference type="Rhea" id="RHEA:57888"/>
        <dbReference type="ChEBI" id="CHEBI:15378"/>
        <dbReference type="ChEBI" id="CHEBI:24646"/>
        <dbReference type="ChEBI" id="CHEBI:57540"/>
        <dbReference type="ChEBI" id="CHEBI:57945"/>
        <dbReference type="ChEBI" id="CHEBI:132124"/>
    </reaction>
</comment>
<dbReference type="GO" id="GO:0042773">
    <property type="term" value="P:ATP synthesis coupled electron transport"/>
    <property type="evidence" value="ECO:0007669"/>
    <property type="project" value="InterPro"/>
</dbReference>
<comment type="subcellular location">
    <subcellularLocation>
        <location evidence="11">Cell membrane</location>
        <topology evidence="11">Multi-pass membrane protein</topology>
    </subcellularLocation>
    <subcellularLocation>
        <location evidence="1">Endomembrane system</location>
        <topology evidence="1">Multi-pass membrane protein</topology>
    </subcellularLocation>
    <subcellularLocation>
        <location evidence="12">Membrane</location>
        <topology evidence="12">Multi-pass membrane protein</topology>
    </subcellularLocation>
</comment>
<dbReference type="EC" id="7.1.1.-" evidence="11"/>
<dbReference type="Pfam" id="PF00361">
    <property type="entry name" value="Proton_antipo_M"/>
    <property type="match status" value="1"/>
</dbReference>
<comment type="similarity">
    <text evidence="11">Belongs to the complex I subunit 2 family.</text>
</comment>
<keyword evidence="5 10" id="KW-0378">Hydrolase</keyword>
<evidence type="ECO:0000256" key="7">
    <source>
        <dbReference type="ARBA" id="ARBA00022989"/>
    </source>
</evidence>